<protein>
    <submittedName>
        <fullName evidence="3">Uncharacterized protein</fullName>
    </submittedName>
</protein>
<accession>A0A941IIF9</accession>
<keyword evidence="2" id="KW-0472">Membrane</keyword>
<dbReference type="EMBL" id="JAGSOH010000013">
    <property type="protein sequence ID" value="MBR7826108.1"/>
    <property type="molecule type" value="Genomic_DNA"/>
</dbReference>
<dbReference type="Proteomes" id="UP000676325">
    <property type="component" value="Unassembled WGS sequence"/>
</dbReference>
<feature type="compositionally biased region" description="Low complexity" evidence="1">
    <location>
        <begin position="322"/>
        <end position="386"/>
    </location>
</feature>
<reference evidence="3" key="1">
    <citation type="submission" date="2021-04" db="EMBL/GenBank/DDBJ databases">
        <title>Genome based classification of Actinospica acidithermotolerans sp. nov., an actinobacterium isolated from an Indonesian hot spring.</title>
        <authorList>
            <person name="Kusuma A.B."/>
            <person name="Putra K.E."/>
            <person name="Nafisah S."/>
            <person name="Loh J."/>
            <person name="Nouioui I."/>
            <person name="Goodfellow M."/>
        </authorList>
    </citation>
    <scope>NUCLEOTIDE SEQUENCE</scope>
    <source>
        <strain evidence="3">MGRD01-02</strain>
    </source>
</reference>
<keyword evidence="2" id="KW-1133">Transmembrane helix</keyword>
<gene>
    <name evidence="3" type="ORF">KDK95_07325</name>
</gene>
<feature type="region of interest" description="Disordered" evidence="1">
    <location>
        <begin position="1"/>
        <end position="28"/>
    </location>
</feature>
<feature type="region of interest" description="Disordered" evidence="1">
    <location>
        <begin position="322"/>
        <end position="392"/>
    </location>
</feature>
<evidence type="ECO:0000256" key="1">
    <source>
        <dbReference type="SAM" id="MobiDB-lite"/>
    </source>
</evidence>
<proteinExistence type="predicted"/>
<organism evidence="3 4">
    <name type="scientific">Actinospica acidithermotolerans</name>
    <dbReference type="NCBI Taxonomy" id="2828514"/>
    <lineage>
        <taxon>Bacteria</taxon>
        <taxon>Bacillati</taxon>
        <taxon>Actinomycetota</taxon>
        <taxon>Actinomycetes</taxon>
        <taxon>Catenulisporales</taxon>
        <taxon>Actinospicaceae</taxon>
        <taxon>Actinospica</taxon>
    </lineage>
</organism>
<feature type="transmembrane region" description="Helical" evidence="2">
    <location>
        <begin position="62"/>
        <end position="82"/>
    </location>
</feature>
<evidence type="ECO:0000256" key="2">
    <source>
        <dbReference type="SAM" id="Phobius"/>
    </source>
</evidence>
<comment type="caution">
    <text evidence="3">The sequence shown here is derived from an EMBL/GenBank/DDBJ whole genome shotgun (WGS) entry which is preliminary data.</text>
</comment>
<dbReference type="RefSeq" id="WP_212517260.1">
    <property type="nucleotide sequence ID" value="NZ_JAGSOH010000013.1"/>
</dbReference>
<evidence type="ECO:0000313" key="4">
    <source>
        <dbReference type="Proteomes" id="UP000676325"/>
    </source>
</evidence>
<keyword evidence="2" id="KW-0812">Transmembrane</keyword>
<keyword evidence="4" id="KW-1185">Reference proteome</keyword>
<dbReference type="AlphaFoldDB" id="A0A941IIF9"/>
<name>A0A941IIF9_9ACTN</name>
<sequence length="392" mass="38111">MSEEHGGRSGAPHDSSEPRGLDPEELAAALQRSVAAIGADGPPRAGLARIRRRAKARQRRRTVMASSAGVLMLAVVVGSVTGSRFDIVPVLTGVVGLGGDSTSGAPTATPHAGSSGQVRTVRPPAAVAGKKGPAIGPVTASATPSALASAGVPQCTAADLTAKATVDAVINGVSYGHVDAVASATCAVAGPPVLQVENLAGTAVRSVVILEHESTDGSQLPDVATWGAVLKLQAGQGFTLQYAWAPDECSAAVATGSATASGSASPSLSAAASQSPESTYSLSYLVSGTSPTLPADLQAACGATVYVTDIYRPGAYALPVATASPTPQASTSSAPAPTQAPTTLSPASSSPTTAPTSAAATSSGTSTSSSSATTGSATQGAANATAIPSSTS</sequence>
<evidence type="ECO:0000313" key="3">
    <source>
        <dbReference type="EMBL" id="MBR7826108.1"/>
    </source>
</evidence>